<gene>
    <name evidence="3" type="ORF">PHLGIDRAFT_64030</name>
</gene>
<dbReference type="Gene3D" id="2.40.40.10">
    <property type="entry name" value="RlpA-like domain"/>
    <property type="match status" value="1"/>
</dbReference>
<accession>A0A0C3SF09</accession>
<evidence type="ECO:0000256" key="1">
    <source>
        <dbReference type="ARBA" id="ARBA00022729"/>
    </source>
</evidence>
<dbReference type="Pfam" id="PF03330">
    <property type="entry name" value="DPBB_1"/>
    <property type="match status" value="1"/>
</dbReference>
<dbReference type="HOGENOM" id="CLU_047639_6_2_1"/>
<feature type="domain" description="RlpA-like protein double-psi beta-barrel" evidence="2">
    <location>
        <begin position="56"/>
        <end position="99"/>
    </location>
</feature>
<sequence length="109" mass="11623">MRRADGRTGTWYETGLGACGIENSDSDLIVAAGHGLFDAYPGYAGTNPNDNPICNRKLTAKYQGKSVAVTVVDRCVGCATWDLDFSPAAFTKLAPESVGRLSGVEWSFD</sequence>
<evidence type="ECO:0000259" key="2">
    <source>
        <dbReference type="Pfam" id="PF03330"/>
    </source>
</evidence>
<dbReference type="OrthoDB" id="623670at2759"/>
<dbReference type="AlphaFoldDB" id="A0A0C3SF09"/>
<dbReference type="EMBL" id="KN840447">
    <property type="protein sequence ID" value="KIP11265.1"/>
    <property type="molecule type" value="Genomic_DNA"/>
</dbReference>
<dbReference type="CDD" id="cd22191">
    <property type="entry name" value="DPBB_RlpA_EXP_N-like"/>
    <property type="match status" value="1"/>
</dbReference>
<reference evidence="3 4" key="1">
    <citation type="journal article" date="2014" name="PLoS Genet.">
        <title>Analysis of the Phlebiopsis gigantea genome, transcriptome and secretome provides insight into its pioneer colonization strategies of wood.</title>
        <authorList>
            <person name="Hori C."/>
            <person name="Ishida T."/>
            <person name="Igarashi K."/>
            <person name="Samejima M."/>
            <person name="Suzuki H."/>
            <person name="Master E."/>
            <person name="Ferreira P."/>
            <person name="Ruiz-Duenas F.J."/>
            <person name="Held B."/>
            <person name="Canessa P."/>
            <person name="Larrondo L.F."/>
            <person name="Schmoll M."/>
            <person name="Druzhinina I.S."/>
            <person name="Kubicek C.P."/>
            <person name="Gaskell J.A."/>
            <person name="Kersten P."/>
            <person name="St John F."/>
            <person name="Glasner J."/>
            <person name="Sabat G."/>
            <person name="Splinter BonDurant S."/>
            <person name="Syed K."/>
            <person name="Yadav J."/>
            <person name="Mgbeahuruike A.C."/>
            <person name="Kovalchuk A."/>
            <person name="Asiegbu F.O."/>
            <person name="Lackner G."/>
            <person name="Hoffmeister D."/>
            <person name="Rencoret J."/>
            <person name="Gutierrez A."/>
            <person name="Sun H."/>
            <person name="Lindquist E."/>
            <person name="Barry K."/>
            <person name="Riley R."/>
            <person name="Grigoriev I.V."/>
            <person name="Henrissat B."/>
            <person name="Kues U."/>
            <person name="Berka R.M."/>
            <person name="Martinez A.T."/>
            <person name="Covert S.F."/>
            <person name="Blanchette R.A."/>
            <person name="Cullen D."/>
        </authorList>
    </citation>
    <scope>NUCLEOTIDE SEQUENCE [LARGE SCALE GENOMIC DNA]</scope>
    <source>
        <strain evidence="3 4">11061_1 CR5-6</strain>
    </source>
</reference>
<evidence type="ECO:0000313" key="3">
    <source>
        <dbReference type="EMBL" id="KIP11265.1"/>
    </source>
</evidence>
<dbReference type="STRING" id="745531.A0A0C3SF09"/>
<dbReference type="Proteomes" id="UP000053257">
    <property type="component" value="Unassembled WGS sequence"/>
</dbReference>
<dbReference type="InterPro" id="IPR051477">
    <property type="entry name" value="Expansin_CellWall"/>
</dbReference>
<evidence type="ECO:0000313" key="4">
    <source>
        <dbReference type="Proteomes" id="UP000053257"/>
    </source>
</evidence>
<proteinExistence type="predicted"/>
<keyword evidence="1" id="KW-0732">Signal</keyword>
<dbReference type="PANTHER" id="PTHR31836">
    <property type="match status" value="1"/>
</dbReference>
<keyword evidence="4" id="KW-1185">Reference proteome</keyword>
<name>A0A0C3SF09_PHLG1</name>
<protein>
    <recommendedName>
        <fullName evidence="2">RlpA-like protein double-psi beta-barrel domain-containing protein</fullName>
    </recommendedName>
</protein>
<dbReference type="InterPro" id="IPR009009">
    <property type="entry name" value="RlpA-like_DPBB"/>
</dbReference>
<organism evidence="3 4">
    <name type="scientific">Phlebiopsis gigantea (strain 11061_1 CR5-6)</name>
    <name type="common">White-rot fungus</name>
    <name type="synonym">Peniophora gigantea</name>
    <dbReference type="NCBI Taxonomy" id="745531"/>
    <lineage>
        <taxon>Eukaryota</taxon>
        <taxon>Fungi</taxon>
        <taxon>Dikarya</taxon>
        <taxon>Basidiomycota</taxon>
        <taxon>Agaricomycotina</taxon>
        <taxon>Agaricomycetes</taxon>
        <taxon>Polyporales</taxon>
        <taxon>Phanerochaetaceae</taxon>
        <taxon>Phlebiopsis</taxon>
    </lineage>
</organism>
<dbReference type="PANTHER" id="PTHR31836:SF28">
    <property type="entry name" value="SRCR DOMAIN-CONTAINING PROTEIN-RELATED"/>
    <property type="match status" value="1"/>
</dbReference>
<dbReference type="SUPFAM" id="SSF50685">
    <property type="entry name" value="Barwin-like endoglucanases"/>
    <property type="match status" value="1"/>
</dbReference>
<dbReference type="InterPro" id="IPR036908">
    <property type="entry name" value="RlpA-like_sf"/>
</dbReference>